<dbReference type="InterPro" id="IPR036885">
    <property type="entry name" value="SWIB_MDM2_dom_sf"/>
</dbReference>
<gene>
    <name evidence="3" type="ORF">RchiOBHm_Chr5g0003631</name>
</gene>
<dbReference type="CDD" id="cd10567">
    <property type="entry name" value="SWIB-MDM2_like"/>
    <property type="match status" value="1"/>
</dbReference>
<reference evidence="3 4" key="1">
    <citation type="journal article" date="2018" name="Nat. Genet.">
        <title>The Rosa genome provides new insights in the design of modern roses.</title>
        <authorList>
            <person name="Bendahmane M."/>
        </authorList>
    </citation>
    <scope>NUCLEOTIDE SEQUENCE [LARGE SCALE GENOMIC DNA]</scope>
    <source>
        <strain evidence="4">cv. Old Blush</strain>
    </source>
</reference>
<dbReference type="SMART" id="SM00151">
    <property type="entry name" value="SWIB"/>
    <property type="match status" value="1"/>
</dbReference>
<comment type="caution">
    <text evidence="3">The sequence shown here is derived from an EMBL/GenBank/DDBJ whole genome shotgun (WGS) entry which is preliminary data.</text>
</comment>
<dbReference type="Pfam" id="PF02201">
    <property type="entry name" value="SWIB"/>
    <property type="match status" value="1"/>
</dbReference>
<keyword evidence="1" id="KW-0732">Signal</keyword>
<sequence>MLNVYFFCFLIHIRIRLGLSTLIMSVRGQLQSTTGIPKAVSSIKLLDVLLEILSTWDLETATAGSVRRHLEKDFGADLSDPKYRIIKEKIDVFFEEGEEDENEGKGRRRRKRKRNEKEICIVSPQLQDIVGEGPEMARAKAVKKIVAYGREKGLHKNKSIIYTDDKLEALFPGRKSIHIFRIDNLLAKNSHIQPLKGMLFSYLLAFW</sequence>
<accession>A0A2P6Q2S1</accession>
<dbReference type="EMBL" id="PDCK01000043">
    <property type="protein sequence ID" value="PRQ28493.1"/>
    <property type="molecule type" value="Genomic_DNA"/>
</dbReference>
<organism evidence="3 4">
    <name type="scientific">Rosa chinensis</name>
    <name type="common">China rose</name>
    <dbReference type="NCBI Taxonomy" id="74649"/>
    <lineage>
        <taxon>Eukaryota</taxon>
        <taxon>Viridiplantae</taxon>
        <taxon>Streptophyta</taxon>
        <taxon>Embryophyta</taxon>
        <taxon>Tracheophyta</taxon>
        <taxon>Spermatophyta</taxon>
        <taxon>Magnoliopsida</taxon>
        <taxon>eudicotyledons</taxon>
        <taxon>Gunneridae</taxon>
        <taxon>Pentapetalae</taxon>
        <taxon>rosids</taxon>
        <taxon>fabids</taxon>
        <taxon>Rosales</taxon>
        <taxon>Rosaceae</taxon>
        <taxon>Rosoideae</taxon>
        <taxon>Rosoideae incertae sedis</taxon>
        <taxon>Rosa</taxon>
    </lineage>
</organism>
<protein>
    <submittedName>
        <fullName evidence="3">Putative transcription regulator SWI/SNF-BAF60b family</fullName>
    </submittedName>
</protein>
<dbReference type="Pfam" id="PF08766">
    <property type="entry name" value="DEK_C"/>
    <property type="match status" value="1"/>
</dbReference>
<dbReference type="PROSITE" id="PS51998">
    <property type="entry name" value="DEK_C"/>
    <property type="match status" value="1"/>
</dbReference>
<dbReference type="Gene3D" id="1.10.245.10">
    <property type="entry name" value="SWIB/MDM2 domain"/>
    <property type="match status" value="1"/>
</dbReference>
<proteinExistence type="predicted"/>
<dbReference type="AlphaFoldDB" id="A0A2P6Q2S1"/>
<feature type="chain" id="PRO_5015173539" evidence="1">
    <location>
        <begin position="21"/>
        <end position="207"/>
    </location>
</feature>
<evidence type="ECO:0000256" key="1">
    <source>
        <dbReference type="SAM" id="SignalP"/>
    </source>
</evidence>
<dbReference type="InterPro" id="IPR014876">
    <property type="entry name" value="DEK_C"/>
</dbReference>
<dbReference type="InterPro" id="IPR003121">
    <property type="entry name" value="SWIB_MDM2_domain"/>
</dbReference>
<dbReference type="SUPFAM" id="SSF109715">
    <property type="entry name" value="DEK C-terminal domain"/>
    <property type="match status" value="1"/>
</dbReference>
<keyword evidence="4" id="KW-1185">Reference proteome</keyword>
<feature type="signal peptide" evidence="1">
    <location>
        <begin position="1"/>
        <end position="20"/>
    </location>
</feature>
<dbReference type="Proteomes" id="UP000238479">
    <property type="component" value="Chromosome 5"/>
</dbReference>
<dbReference type="InterPro" id="IPR019835">
    <property type="entry name" value="SWIB_domain"/>
</dbReference>
<dbReference type="Gramene" id="PRQ28493">
    <property type="protein sequence ID" value="PRQ28493"/>
    <property type="gene ID" value="RchiOBHm_Chr5g0003631"/>
</dbReference>
<dbReference type="PANTHER" id="PTHR13844">
    <property type="entry name" value="SWI/SNF-RELATED MATRIX-ASSOCIATED ACTIN-DEPENDENT REGULATOR OF CHROMATIN SUBFAMILY D"/>
    <property type="match status" value="1"/>
</dbReference>
<dbReference type="STRING" id="74649.A0A2P6Q2S1"/>
<dbReference type="Gene3D" id="1.10.10.60">
    <property type="entry name" value="Homeodomain-like"/>
    <property type="match status" value="1"/>
</dbReference>
<evidence type="ECO:0000313" key="4">
    <source>
        <dbReference type="Proteomes" id="UP000238479"/>
    </source>
</evidence>
<evidence type="ECO:0000259" key="2">
    <source>
        <dbReference type="PROSITE" id="PS51998"/>
    </source>
</evidence>
<name>A0A2P6Q2S1_ROSCH</name>
<feature type="domain" description="DEK-C" evidence="2">
    <location>
        <begin position="39"/>
        <end position="94"/>
    </location>
</feature>
<evidence type="ECO:0000313" key="3">
    <source>
        <dbReference type="EMBL" id="PRQ28493.1"/>
    </source>
</evidence>
<dbReference type="SUPFAM" id="SSF47592">
    <property type="entry name" value="SWIB/MDM2 domain"/>
    <property type="match status" value="1"/>
</dbReference>